<gene>
    <name evidence="2" type="primary">OSJNBa0082C09.20</name>
</gene>
<organism evidence="2 3">
    <name type="scientific">Oryza sativa subsp. japonica</name>
    <name type="common">Rice</name>
    <dbReference type="NCBI Taxonomy" id="39947"/>
    <lineage>
        <taxon>Eukaryota</taxon>
        <taxon>Viridiplantae</taxon>
        <taxon>Streptophyta</taxon>
        <taxon>Embryophyta</taxon>
        <taxon>Tracheophyta</taxon>
        <taxon>Spermatophyta</taxon>
        <taxon>Magnoliopsida</taxon>
        <taxon>Liliopsida</taxon>
        <taxon>Poales</taxon>
        <taxon>Poaceae</taxon>
        <taxon>BOP clade</taxon>
        <taxon>Oryzoideae</taxon>
        <taxon>Oryzeae</taxon>
        <taxon>Oryzinae</taxon>
        <taxon>Oryza</taxon>
        <taxon>Oryza sativa</taxon>
    </lineage>
</organism>
<evidence type="ECO:0000313" key="3">
    <source>
        <dbReference type="Proteomes" id="UP000000763"/>
    </source>
</evidence>
<protein>
    <submittedName>
        <fullName evidence="2">Uncharacterized protein</fullName>
    </submittedName>
</protein>
<proteinExistence type="predicted"/>
<reference evidence="3" key="1">
    <citation type="journal article" date="2005" name="Nature">
        <title>The map-based sequence of the rice genome.</title>
        <authorList>
            <consortium name="International rice genome sequencing project (IRGSP)"/>
            <person name="Matsumoto T."/>
            <person name="Wu J."/>
            <person name="Kanamori H."/>
            <person name="Katayose Y."/>
            <person name="Fujisawa M."/>
            <person name="Namiki N."/>
            <person name="Mizuno H."/>
            <person name="Yamamoto K."/>
            <person name="Antonio B.A."/>
            <person name="Baba T."/>
            <person name="Sakata K."/>
            <person name="Nagamura Y."/>
            <person name="Aoki H."/>
            <person name="Arikawa K."/>
            <person name="Arita K."/>
            <person name="Bito T."/>
            <person name="Chiden Y."/>
            <person name="Fujitsuka N."/>
            <person name="Fukunaka R."/>
            <person name="Hamada M."/>
            <person name="Harada C."/>
            <person name="Hayashi A."/>
            <person name="Hijishita S."/>
            <person name="Honda M."/>
            <person name="Hosokawa S."/>
            <person name="Ichikawa Y."/>
            <person name="Idonuma A."/>
            <person name="Iijima M."/>
            <person name="Ikeda M."/>
            <person name="Ikeno M."/>
            <person name="Ito K."/>
            <person name="Ito S."/>
            <person name="Ito T."/>
            <person name="Ito Y."/>
            <person name="Ito Y."/>
            <person name="Iwabuchi A."/>
            <person name="Kamiya K."/>
            <person name="Karasawa W."/>
            <person name="Kurita K."/>
            <person name="Katagiri S."/>
            <person name="Kikuta A."/>
            <person name="Kobayashi H."/>
            <person name="Kobayashi N."/>
            <person name="Machita K."/>
            <person name="Maehara T."/>
            <person name="Masukawa M."/>
            <person name="Mizubayashi T."/>
            <person name="Mukai Y."/>
            <person name="Nagasaki H."/>
            <person name="Nagata Y."/>
            <person name="Naito S."/>
            <person name="Nakashima M."/>
            <person name="Nakama Y."/>
            <person name="Nakamichi Y."/>
            <person name="Nakamura M."/>
            <person name="Meguro A."/>
            <person name="Negishi M."/>
            <person name="Ohta I."/>
            <person name="Ohta T."/>
            <person name="Okamoto M."/>
            <person name="Ono N."/>
            <person name="Saji S."/>
            <person name="Sakaguchi M."/>
            <person name="Sakai K."/>
            <person name="Shibata M."/>
            <person name="Shimokawa T."/>
            <person name="Song J."/>
            <person name="Takazaki Y."/>
            <person name="Terasawa K."/>
            <person name="Tsugane M."/>
            <person name="Tsuji K."/>
            <person name="Ueda S."/>
            <person name="Waki K."/>
            <person name="Yamagata H."/>
            <person name="Yamamoto M."/>
            <person name="Yamamoto S."/>
            <person name="Yamane H."/>
            <person name="Yoshiki S."/>
            <person name="Yoshihara R."/>
            <person name="Yukawa K."/>
            <person name="Zhong H."/>
            <person name="Yano M."/>
            <person name="Yuan Q."/>
            <person name="Ouyang S."/>
            <person name="Liu J."/>
            <person name="Jones K.M."/>
            <person name="Gansberger K."/>
            <person name="Moffat K."/>
            <person name="Hill J."/>
            <person name="Bera J."/>
            <person name="Fadrosh D."/>
            <person name="Jin S."/>
            <person name="Johri S."/>
            <person name="Kim M."/>
            <person name="Overton L."/>
            <person name="Reardon M."/>
            <person name="Tsitrin T."/>
            <person name="Vuong H."/>
            <person name="Weaver B."/>
            <person name="Ciecko A."/>
            <person name="Tallon L."/>
            <person name="Jackson J."/>
            <person name="Pai G."/>
            <person name="Aken S.V."/>
            <person name="Utterback T."/>
            <person name="Reidmuller S."/>
            <person name="Feldblyum T."/>
            <person name="Hsiao J."/>
            <person name="Zismann V."/>
            <person name="Iobst S."/>
            <person name="de Vazeille A.R."/>
            <person name="Buell C.R."/>
            <person name="Ying K."/>
            <person name="Li Y."/>
            <person name="Lu T."/>
            <person name="Huang Y."/>
            <person name="Zhao Q."/>
            <person name="Feng Q."/>
            <person name="Zhang L."/>
            <person name="Zhu J."/>
            <person name="Weng Q."/>
            <person name="Mu J."/>
            <person name="Lu Y."/>
            <person name="Fan D."/>
            <person name="Liu Y."/>
            <person name="Guan J."/>
            <person name="Zhang Y."/>
            <person name="Yu S."/>
            <person name="Liu X."/>
            <person name="Zhang Y."/>
            <person name="Hong G."/>
            <person name="Han B."/>
            <person name="Choisne N."/>
            <person name="Demange N."/>
            <person name="Orjeda G."/>
            <person name="Samain S."/>
            <person name="Cattolico L."/>
            <person name="Pelletier E."/>
            <person name="Couloux A."/>
            <person name="Segurens B."/>
            <person name="Wincker P."/>
            <person name="D'Hont A."/>
            <person name="Scarpelli C."/>
            <person name="Weissenbach J."/>
            <person name="Salanoubat M."/>
            <person name="Quetier F."/>
            <person name="Yu Y."/>
            <person name="Kim H.R."/>
            <person name="Rambo T."/>
            <person name="Currie J."/>
            <person name="Collura K."/>
            <person name="Luo M."/>
            <person name="Yang T."/>
            <person name="Ammiraju J.S.S."/>
            <person name="Engler F."/>
            <person name="Soderlund C."/>
            <person name="Wing R.A."/>
            <person name="Palmer L.E."/>
            <person name="de la Bastide M."/>
            <person name="Spiegel L."/>
            <person name="Nascimento L."/>
            <person name="Zutavern T."/>
            <person name="O'Shaughnessy A."/>
            <person name="Dike S."/>
            <person name="Dedhia N."/>
            <person name="Preston R."/>
            <person name="Balija V."/>
            <person name="McCombie W.R."/>
            <person name="Chow T."/>
            <person name="Chen H."/>
            <person name="Chung M."/>
            <person name="Chen C."/>
            <person name="Shaw J."/>
            <person name="Wu H."/>
            <person name="Hsiao K."/>
            <person name="Chao Y."/>
            <person name="Chu M."/>
            <person name="Cheng C."/>
            <person name="Hour A."/>
            <person name="Lee P."/>
            <person name="Lin S."/>
            <person name="Lin Y."/>
            <person name="Liou J."/>
            <person name="Liu S."/>
            <person name="Hsing Y."/>
            <person name="Raghuvanshi S."/>
            <person name="Mohanty A."/>
            <person name="Bharti A.K."/>
            <person name="Gaur A."/>
            <person name="Gupta V."/>
            <person name="Kumar D."/>
            <person name="Ravi V."/>
            <person name="Vij S."/>
            <person name="Kapur A."/>
            <person name="Khurana P."/>
            <person name="Khurana P."/>
            <person name="Khurana J.P."/>
            <person name="Tyagi A.K."/>
            <person name="Gaikwad K."/>
            <person name="Singh A."/>
            <person name="Dalal V."/>
            <person name="Srivastava S."/>
            <person name="Dixit A."/>
            <person name="Pal A.K."/>
            <person name="Ghazi I.A."/>
            <person name="Yadav M."/>
            <person name="Pandit A."/>
            <person name="Bhargava A."/>
            <person name="Sureshbabu K."/>
            <person name="Batra K."/>
            <person name="Sharma T.R."/>
            <person name="Mohapatra T."/>
            <person name="Singh N.K."/>
            <person name="Messing J."/>
            <person name="Nelson A.B."/>
            <person name="Fuks G."/>
            <person name="Kavchok S."/>
            <person name="Keizer G."/>
            <person name="Linton E."/>
            <person name="Llaca V."/>
            <person name="Song R."/>
            <person name="Tanyolac B."/>
            <person name="Young S."/>
            <person name="Ho-Il K."/>
            <person name="Hahn J.H."/>
            <person name="Sangsakoo G."/>
            <person name="Vanavichit A."/>
            <person name="de Mattos Luiz.A.T."/>
            <person name="Zimmer P.D."/>
            <person name="Malone G."/>
            <person name="Dellagostin O."/>
            <person name="de Oliveira A.C."/>
            <person name="Bevan M."/>
            <person name="Bancroft I."/>
            <person name="Minx P."/>
            <person name="Cordum H."/>
            <person name="Wilson R."/>
            <person name="Cheng Z."/>
            <person name="Jin W."/>
            <person name="Jiang J."/>
            <person name="Leong S.A."/>
            <person name="Iwama H."/>
            <person name="Gojobori T."/>
            <person name="Itoh T."/>
            <person name="Niimura Y."/>
            <person name="Fujii Y."/>
            <person name="Habara T."/>
            <person name="Sakai H."/>
            <person name="Sato Y."/>
            <person name="Wilson G."/>
            <person name="Kumar K."/>
            <person name="McCouch S."/>
            <person name="Juretic N."/>
            <person name="Hoen D."/>
            <person name="Wright S."/>
            <person name="Bruskiewich R."/>
            <person name="Bureau T."/>
            <person name="Miyao A."/>
            <person name="Hirochika H."/>
            <person name="Nishikawa T."/>
            <person name="Kadowaki K."/>
            <person name="Sugiura M."/>
            <person name="Burr B."/>
            <person name="Sasaki T."/>
        </authorList>
    </citation>
    <scope>NUCLEOTIDE SEQUENCE [LARGE SCALE GENOMIC DNA]</scope>
    <source>
        <strain evidence="3">cv. Nipponbare</strain>
    </source>
</reference>
<dbReference type="EMBL" id="AP005613">
    <property type="protein sequence ID" value="BAD28875.1"/>
    <property type="molecule type" value="Genomic_DNA"/>
</dbReference>
<evidence type="ECO:0000256" key="1">
    <source>
        <dbReference type="SAM" id="MobiDB-lite"/>
    </source>
</evidence>
<accession>Q6ER45</accession>
<name>Q6ER45_ORYSJ</name>
<reference evidence="3" key="2">
    <citation type="journal article" date="2008" name="Nucleic Acids Res.">
        <title>The rice annotation project database (RAP-DB): 2008 update.</title>
        <authorList>
            <consortium name="The rice annotation project (RAP)"/>
        </authorList>
    </citation>
    <scope>GENOME REANNOTATION</scope>
    <source>
        <strain evidence="3">cv. Nipponbare</strain>
    </source>
</reference>
<dbReference type="Proteomes" id="UP000000763">
    <property type="component" value="Chromosome 2"/>
</dbReference>
<sequence length="146" mass="15120">MVMSASEKGNSTTAGGDPMATGQDATGGDPTVTGSQIHHSREGTQMRVVAVGSMLSLPAAVRRERRSLELPVAVEEESGVRGEAAESSLSAASVTGACARGLAEAESSLFLLPPLAFLEPASHRWPAVTRFDAAVVGCYHRRSARG</sequence>
<dbReference type="AlphaFoldDB" id="Q6ER45"/>
<evidence type="ECO:0000313" key="2">
    <source>
        <dbReference type="EMBL" id="BAD28875.1"/>
    </source>
</evidence>
<feature type="region of interest" description="Disordered" evidence="1">
    <location>
        <begin position="1"/>
        <end position="44"/>
    </location>
</feature>